<reference evidence="1" key="1">
    <citation type="submission" date="2024-05" db="EMBL/GenBank/DDBJ databases">
        <title>Metabacillus sp. nov., isolated from the rhizosphere soil of tomato plants.</title>
        <authorList>
            <person name="Ma R."/>
        </authorList>
    </citation>
    <scope>NUCLEOTIDE SEQUENCE</scope>
    <source>
        <strain evidence="1">DBTR6</strain>
    </source>
</reference>
<protein>
    <submittedName>
        <fullName evidence="1">Uncharacterized protein</fullName>
    </submittedName>
</protein>
<keyword evidence="2" id="KW-1185">Reference proteome</keyword>
<evidence type="ECO:0000313" key="1">
    <source>
        <dbReference type="EMBL" id="MBZ5750583.1"/>
    </source>
</evidence>
<dbReference type="RefSeq" id="WP_224138835.1">
    <property type="nucleotide sequence ID" value="NZ_JAIQUM010000017.1"/>
</dbReference>
<name>A0ABS7UQL3_9BACI</name>
<organism evidence="1 2">
    <name type="scientific">Metabacillus rhizolycopersici</name>
    <dbReference type="NCBI Taxonomy" id="2875709"/>
    <lineage>
        <taxon>Bacteria</taxon>
        <taxon>Bacillati</taxon>
        <taxon>Bacillota</taxon>
        <taxon>Bacilli</taxon>
        <taxon>Bacillales</taxon>
        <taxon>Bacillaceae</taxon>
        <taxon>Metabacillus</taxon>
    </lineage>
</organism>
<dbReference type="Proteomes" id="UP001165287">
    <property type="component" value="Unassembled WGS sequence"/>
</dbReference>
<sequence>MIFVCKKHVKKGLKMVFLPHIQPISDENKITGNFHCHACAQWADFKLYNFESHRKQAVKKAM</sequence>
<proteinExistence type="predicted"/>
<evidence type="ECO:0000313" key="2">
    <source>
        <dbReference type="Proteomes" id="UP001165287"/>
    </source>
</evidence>
<accession>A0ABS7UQL3</accession>
<gene>
    <name evidence="1" type="ORF">K9V48_10050</name>
</gene>
<comment type="caution">
    <text evidence="1">The sequence shown here is derived from an EMBL/GenBank/DDBJ whole genome shotgun (WGS) entry which is preliminary data.</text>
</comment>
<dbReference type="EMBL" id="JAIQUM010000017">
    <property type="protein sequence ID" value="MBZ5750583.1"/>
    <property type="molecule type" value="Genomic_DNA"/>
</dbReference>